<evidence type="ECO:0000313" key="3">
    <source>
        <dbReference type="EMBL" id="CAD8827832.1"/>
    </source>
</evidence>
<reference evidence="3" key="1">
    <citation type="submission" date="2021-01" db="EMBL/GenBank/DDBJ databases">
        <authorList>
            <person name="Corre E."/>
            <person name="Pelletier E."/>
            <person name="Niang G."/>
            <person name="Scheremetjew M."/>
            <person name="Finn R."/>
            <person name="Kale V."/>
            <person name="Holt S."/>
            <person name="Cochrane G."/>
            <person name="Meng A."/>
            <person name="Brown T."/>
            <person name="Cohen L."/>
        </authorList>
    </citation>
    <scope>NUCLEOTIDE SEQUENCE</scope>
</reference>
<feature type="region of interest" description="Disordered" evidence="1">
    <location>
        <begin position="1"/>
        <end position="29"/>
    </location>
</feature>
<name>A0A7S0ZNW1_NOCSC</name>
<sequence>MAGRKRGARSAQKQASAAATNPPERHPVPALSLEQVIEAIRSLYADELKPYGRILRKRLAETVSEADVGIGQVRTACEECERRCLLTLSPEEGGDWSALLVNHQATFVDVYSPIDNYPSTLWSEAKTHFEGLGEEVMRLPGGRYSCAQALVALDLPFLREMSLGRICHIVQLAISQKKILGYLNGAVVPYGRSQSMVKDRCAVYQTACSSVVTDTAALPLAQWDAARRCLQEILLNAMQQEGGNGNVPLSNIKRLFRSQYKLELSETILGHSKLSELLQDHRFSDICSVQLQGHGYMVVPRSTLLSRGGDAGSLVGCSEADAMAPRSVWCLDEPLCLEAAAQAPSSWQWPSLSPTTLSKDGSVGKIVHNTFIHTAVPPPTPVAGAKQRSSSLPKDMGSDKSNWETACHALSFLYKPVDGGSDTTAETLERSTISIGEVADSFDGSSRESDCNGRWASPPPASPPPPGLDLADPLKVWLPGGGLSGGSLSTPLRPVEEEEPRAQLFLDRFEDSGVSLLSPTALSKDGAIGRLVQNTFIHTAVPPPTPTPGARRRAQSLPKDAGSEKSSWEATCHALGFLQREEAEPEPRAVFSLPRCATGSLTRCLEEAESDMPLAHIDCARVSPSPLTLTSPLASPAYLHLPPSPSPTYCRASTMTFSTFHTGGNVQLRLAELLQ</sequence>
<feature type="compositionally biased region" description="Low complexity" evidence="1">
    <location>
        <begin position="9"/>
        <end position="19"/>
    </location>
</feature>
<feature type="domain" description="HTH OST-type" evidence="2">
    <location>
        <begin position="226"/>
        <end position="302"/>
    </location>
</feature>
<dbReference type="EMBL" id="HBFQ01003158">
    <property type="protein sequence ID" value="CAD8827832.1"/>
    <property type="molecule type" value="Transcribed_RNA"/>
</dbReference>
<evidence type="ECO:0000256" key="1">
    <source>
        <dbReference type="SAM" id="MobiDB-lite"/>
    </source>
</evidence>
<accession>A0A7S0ZNW1</accession>
<organism evidence="3">
    <name type="scientific">Noctiluca scintillans</name>
    <name type="common">Sea sparkle</name>
    <name type="synonym">Red tide dinoflagellate</name>
    <dbReference type="NCBI Taxonomy" id="2966"/>
    <lineage>
        <taxon>Eukaryota</taxon>
        <taxon>Sar</taxon>
        <taxon>Alveolata</taxon>
        <taxon>Dinophyceae</taxon>
        <taxon>Noctilucales</taxon>
        <taxon>Noctilucaceae</taxon>
        <taxon>Noctiluca</taxon>
    </lineage>
</organism>
<dbReference type="InterPro" id="IPR025677">
    <property type="entry name" value="OST-HTH-assoc_dom"/>
</dbReference>
<protein>
    <recommendedName>
        <fullName evidence="2">HTH OST-type domain-containing protein</fullName>
    </recommendedName>
</protein>
<proteinExistence type="predicted"/>
<feature type="region of interest" description="Disordered" evidence="1">
    <location>
        <begin position="426"/>
        <end position="468"/>
    </location>
</feature>
<dbReference type="PROSITE" id="PS51644">
    <property type="entry name" value="HTH_OST"/>
    <property type="match status" value="1"/>
</dbReference>
<feature type="region of interest" description="Disordered" evidence="1">
    <location>
        <begin position="377"/>
        <end position="400"/>
    </location>
</feature>
<feature type="region of interest" description="Disordered" evidence="1">
    <location>
        <begin position="539"/>
        <end position="565"/>
    </location>
</feature>
<gene>
    <name evidence="3" type="ORF">NSCI0253_LOCUS2178</name>
</gene>
<dbReference type="InterPro" id="IPR025605">
    <property type="entry name" value="OST-HTH/LOTUS_dom"/>
</dbReference>
<evidence type="ECO:0000259" key="2">
    <source>
        <dbReference type="PROSITE" id="PS51644"/>
    </source>
</evidence>
<dbReference type="AlphaFoldDB" id="A0A7S0ZNW1"/>
<dbReference type="Pfam" id="PF14418">
    <property type="entry name" value="OHA"/>
    <property type="match status" value="1"/>
</dbReference>
<feature type="compositionally biased region" description="Pro residues" evidence="1">
    <location>
        <begin position="457"/>
        <end position="467"/>
    </location>
</feature>